<dbReference type="Gene3D" id="3.30.70.270">
    <property type="match status" value="1"/>
</dbReference>
<feature type="transmembrane region" description="Helical" evidence="1">
    <location>
        <begin position="39"/>
        <end position="60"/>
    </location>
</feature>
<feature type="transmembrane region" description="Helical" evidence="1">
    <location>
        <begin position="205"/>
        <end position="225"/>
    </location>
</feature>
<reference evidence="3" key="1">
    <citation type="submission" date="2021-01" db="EMBL/GenBank/DDBJ databases">
        <title>Whole genome shotgun sequence of Virgisporangium aurantiacum NBRC 16421.</title>
        <authorList>
            <person name="Komaki H."/>
            <person name="Tamura T."/>
        </authorList>
    </citation>
    <scope>NUCLEOTIDE SEQUENCE</scope>
    <source>
        <strain evidence="3">NBRC 16421</strain>
    </source>
</reference>
<dbReference type="AlphaFoldDB" id="A0A8J4E6B8"/>
<evidence type="ECO:0000256" key="1">
    <source>
        <dbReference type="SAM" id="Phobius"/>
    </source>
</evidence>
<sequence length="506" mass="53595">MRETRLLPDSHAVRACGATVVAALLWFGVNLIAPVGPAWLLWTPTAINAVIAVTVFWRAGATESLPEPTRRFWRQITLAGGLVGAGSITQAVDVIANPDVVGPRTGPAMLAVHGVAVVVIIYSLYRLPLGVRTPGDGLRIALDAAIVVAAAGVFIWHFSTRPALGSDNRTTQVASLAVIVLALIAILGVAKLVLSSHAYVDASALRLLAIAMFAGSAFPMLSPVLEAHWPYLLPSHIGMPLIFLMAAWAGERQRLAGARRDVGPDAGAVDVRRRSFSLLPYGAVAAAAGLLVAYTWSGHDDRSETRVIVAVAVSLMALVILRQVTVLRDNNRLLTQLDHSATHDALTGLPNRVLFNRRLAAALARPGGHRVSVALVDLDDFKEVNDTLGHDVGDLLLTAVSDRFRRCVDASDTVARLGGDEFVVVINSADPFAADRTAQRMIDALRDPIVAGDHTLAVRASIGIADGQVGDDPGTLLRCADIAMYAAKKLPGTAYTRSDVGVRITA</sequence>
<evidence type="ECO:0000313" key="4">
    <source>
        <dbReference type="Proteomes" id="UP000612585"/>
    </source>
</evidence>
<keyword evidence="1" id="KW-0812">Transmembrane</keyword>
<dbReference type="RefSeq" id="WP_204011442.1">
    <property type="nucleotide sequence ID" value="NZ_BOPG01000104.1"/>
</dbReference>
<feature type="transmembrane region" description="Helical" evidence="1">
    <location>
        <begin position="278"/>
        <end position="296"/>
    </location>
</feature>
<accession>A0A8J4E6B8</accession>
<proteinExistence type="predicted"/>
<evidence type="ECO:0000313" key="3">
    <source>
        <dbReference type="EMBL" id="GIJ63910.1"/>
    </source>
</evidence>
<feature type="transmembrane region" description="Helical" evidence="1">
    <location>
        <begin position="108"/>
        <end position="125"/>
    </location>
</feature>
<dbReference type="CDD" id="cd01949">
    <property type="entry name" value="GGDEF"/>
    <property type="match status" value="1"/>
</dbReference>
<keyword evidence="1" id="KW-1133">Transmembrane helix</keyword>
<dbReference type="InterPro" id="IPR043128">
    <property type="entry name" value="Rev_trsase/Diguanyl_cyclase"/>
</dbReference>
<feature type="transmembrane region" description="Helical" evidence="1">
    <location>
        <begin position="308"/>
        <end position="327"/>
    </location>
</feature>
<feature type="transmembrane region" description="Helical" evidence="1">
    <location>
        <begin position="12"/>
        <end position="33"/>
    </location>
</feature>
<protein>
    <recommendedName>
        <fullName evidence="2">GGDEF domain-containing protein</fullName>
    </recommendedName>
</protein>
<dbReference type="InterPro" id="IPR029787">
    <property type="entry name" value="Nucleotide_cyclase"/>
</dbReference>
<dbReference type="PROSITE" id="PS50887">
    <property type="entry name" value="GGDEF"/>
    <property type="match status" value="1"/>
</dbReference>
<name>A0A8J4E6B8_9ACTN</name>
<dbReference type="Proteomes" id="UP000612585">
    <property type="component" value="Unassembled WGS sequence"/>
</dbReference>
<feature type="transmembrane region" description="Helical" evidence="1">
    <location>
        <begin position="231"/>
        <end position="250"/>
    </location>
</feature>
<dbReference type="SMART" id="SM00267">
    <property type="entry name" value="GGDEF"/>
    <property type="match status" value="1"/>
</dbReference>
<organism evidence="3 4">
    <name type="scientific">Virgisporangium aurantiacum</name>
    <dbReference type="NCBI Taxonomy" id="175570"/>
    <lineage>
        <taxon>Bacteria</taxon>
        <taxon>Bacillati</taxon>
        <taxon>Actinomycetota</taxon>
        <taxon>Actinomycetes</taxon>
        <taxon>Micromonosporales</taxon>
        <taxon>Micromonosporaceae</taxon>
        <taxon>Virgisporangium</taxon>
    </lineage>
</organism>
<feature type="transmembrane region" description="Helical" evidence="1">
    <location>
        <begin position="72"/>
        <end position="96"/>
    </location>
</feature>
<dbReference type="PANTHER" id="PTHR44757">
    <property type="entry name" value="DIGUANYLATE CYCLASE DGCP"/>
    <property type="match status" value="1"/>
</dbReference>
<dbReference type="NCBIfam" id="TIGR00254">
    <property type="entry name" value="GGDEF"/>
    <property type="match status" value="1"/>
</dbReference>
<keyword evidence="4" id="KW-1185">Reference proteome</keyword>
<dbReference type="SUPFAM" id="SSF55073">
    <property type="entry name" value="Nucleotide cyclase"/>
    <property type="match status" value="1"/>
</dbReference>
<gene>
    <name evidence="3" type="ORF">Vau01_114260</name>
</gene>
<dbReference type="EMBL" id="BOPG01000104">
    <property type="protein sequence ID" value="GIJ63910.1"/>
    <property type="molecule type" value="Genomic_DNA"/>
</dbReference>
<evidence type="ECO:0000259" key="2">
    <source>
        <dbReference type="PROSITE" id="PS50887"/>
    </source>
</evidence>
<comment type="caution">
    <text evidence="3">The sequence shown here is derived from an EMBL/GenBank/DDBJ whole genome shotgun (WGS) entry which is preliminary data.</text>
</comment>
<dbReference type="PANTHER" id="PTHR44757:SF2">
    <property type="entry name" value="BIOFILM ARCHITECTURE MAINTENANCE PROTEIN MBAA"/>
    <property type="match status" value="1"/>
</dbReference>
<dbReference type="Pfam" id="PF00990">
    <property type="entry name" value="GGDEF"/>
    <property type="match status" value="1"/>
</dbReference>
<keyword evidence="1" id="KW-0472">Membrane</keyword>
<dbReference type="InterPro" id="IPR000160">
    <property type="entry name" value="GGDEF_dom"/>
</dbReference>
<feature type="transmembrane region" description="Helical" evidence="1">
    <location>
        <begin position="173"/>
        <end position="193"/>
    </location>
</feature>
<dbReference type="InterPro" id="IPR052155">
    <property type="entry name" value="Biofilm_reg_signaling"/>
</dbReference>
<feature type="domain" description="GGDEF" evidence="2">
    <location>
        <begin position="369"/>
        <end position="500"/>
    </location>
</feature>
<feature type="transmembrane region" description="Helical" evidence="1">
    <location>
        <begin position="137"/>
        <end position="158"/>
    </location>
</feature>